<dbReference type="InterPro" id="IPR014721">
    <property type="entry name" value="Ribsml_uS5_D2-typ_fold_subgr"/>
</dbReference>
<dbReference type="SUPFAM" id="SSF50447">
    <property type="entry name" value="Translation proteins"/>
    <property type="match status" value="1"/>
</dbReference>
<evidence type="ECO:0000256" key="3">
    <source>
        <dbReference type="ARBA" id="ARBA00022741"/>
    </source>
</evidence>
<dbReference type="GO" id="GO:0005829">
    <property type="term" value="C:cytosol"/>
    <property type="evidence" value="ECO:0007669"/>
    <property type="project" value="TreeGrafter"/>
</dbReference>
<accession>A0A5J4YP92</accession>
<evidence type="ECO:0000256" key="4">
    <source>
        <dbReference type="ARBA" id="ARBA00023134"/>
    </source>
</evidence>
<organism evidence="9 10">
    <name type="scientific">Porphyridium purpureum</name>
    <name type="common">Red alga</name>
    <name type="synonym">Porphyridium cruentum</name>
    <dbReference type="NCBI Taxonomy" id="35688"/>
    <lineage>
        <taxon>Eukaryota</taxon>
        <taxon>Rhodophyta</taxon>
        <taxon>Bangiophyceae</taxon>
        <taxon>Porphyridiales</taxon>
        <taxon>Porphyridiaceae</taxon>
        <taxon>Porphyridium</taxon>
    </lineage>
</organism>
<dbReference type="AlphaFoldDB" id="A0A5J4YP92"/>
<dbReference type="PRINTS" id="PR00315">
    <property type="entry name" value="ELONGATNFCT"/>
</dbReference>
<dbReference type="InterPro" id="IPR020568">
    <property type="entry name" value="Ribosomal_Su5_D2-typ_SF"/>
</dbReference>
<dbReference type="SUPFAM" id="SSF54211">
    <property type="entry name" value="Ribosomal protein S5 domain 2-like"/>
    <property type="match status" value="1"/>
</dbReference>
<dbReference type="PANTHER" id="PTHR42908">
    <property type="entry name" value="TRANSLATION ELONGATION FACTOR-RELATED"/>
    <property type="match status" value="1"/>
</dbReference>
<dbReference type="FunFam" id="3.30.70.870:FF:000002">
    <property type="entry name" value="Translation elongation factor 2"/>
    <property type="match status" value="1"/>
</dbReference>
<evidence type="ECO:0000256" key="6">
    <source>
        <dbReference type="ARBA" id="ARBA00023242"/>
    </source>
</evidence>
<dbReference type="Pfam" id="PF03764">
    <property type="entry name" value="EFG_IV"/>
    <property type="match status" value="1"/>
</dbReference>
<dbReference type="GO" id="GO:0000398">
    <property type="term" value="P:mRNA splicing, via spliceosome"/>
    <property type="evidence" value="ECO:0007669"/>
    <property type="project" value="TreeGrafter"/>
</dbReference>
<dbReference type="Pfam" id="PF00009">
    <property type="entry name" value="GTP_EFTU"/>
    <property type="match status" value="1"/>
</dbReference>
<evidence type="ECO:0000256" key="7">
    <source>
        <dbReference type="SAM" id="MobiDB-lite"/>
    </source>
</evidence>
<dbReference type="InterPro" id="IPR000640">
    <property type="entry name" value="EFG_V-like"/>
</dbReference>
<comment type="subcellular location">
    <subcellularLocation>
        <location evidence="1">Nucleus</location>
    </subcellularLocation>
</comment>
<dbReference type="CDD" id="cd04096">
    <property type="entry name" value="eEF2_snRNP_like_C"/>
    <property type="match status" value="1"/>
</dbReference>
<dbReference type="SUPFAM" id="SSF52540">
    <property type="entry name" value="P-loop containing nucleoside triphosphate hydrolases"/>
    <property type="match status" value="1"/>
</dbReference>
<dbReference type="Gene3D" id="2.40.30.10">
    <property type="entry name" value="Translation factors"/>
    <property type="match status" value="1"/>
</dbReference>
<dbReference type="PROSITE" id="PS51722">
    <property type="entry name" value="G_TR_2"/>
    <property type="match status" value="1"/>
</dbReference>
<dbReference type="PANTHER" id="PTHR42908:SF6">
    <property type="entry name" value="116 KDA U5 SMALL NUCLEAR RIBONUCLEOPROTEIN COMPONENT"/>
    <property type="match status" value="1"/>
</dbReference>
<evidence type="ECO:0000256" key="5">
    <source>
        <dbReference type="ARBA" id="ARBA00023187"/>
    </source>
</evidence>
<proteinExistence type="predicted"/>
<dbReference type="InterPro" id="IPR035647">
    <property type="entry name" value="EFG_III/V"/>
</dbReference>
<feature type="region of interest" description="Disordered" evidence="7">
    <location>
        <begin position="350"/>
        <end position="371"/>
    </location>
</feature>
<dbReference type="Gene3D" id="3.30.70.870">
    <property type="entry name" value="Elongation Factor G (Translational Gtpase), domain 3"/>
    <property type="match status" value="1"/>
</dbReference>
<dbReference type="SUPFAM" id="SSF54980">
    <property type="entry name" value="EF-G C-terminal domain-like"/>
    <property type="match status" value="2"/>
</dbReference>
<dbReference type="GO" id="GO:0005525">
    <property type="term" value="F:GTP binding"/>
    <property type="evidence" value="ECO:0007669"/>
    <property type="project" value="UniProtKB-KW"/>
</dbReference>
<feature type="compositionally biased region" description="Acidic residues" evidence="7">
    <location>
        <begin position="31"/>
        <end position="53"/>
    </location>
</feature>
<keyword evidence="10" id="KW-1185">Reference proteome</keyword>
<dbReference type="InterPro" id="IPR027417">
    <property type="entry name" value="P-loop_NTPase"/>
</dbReference>
<dbReference type="GO" id="GO:0030623">
    <property type="term" value="F:U5 snRNA binding"/>
    <property type="evidence" value="ECO:0007669"/>
    <property type="project" value="TreeGrafter"/>
</dbReference>
<dbReference type="Gene3D" id="3.30.230.10">
    <property type="match status" value="1"/>
</dbReference>
<gene>
    <name evidence="9" type="ORF">FVE85_8704</name>
</gene>
<dbReference type="SMART" id="SM00889">
    <property type="entry name" value="EFG_IV"/>
    <property type="match status" value="1"/>
</dbReference>
<dbReference type="GO" id="GO:0071007">
    <property type="term" value="C:U2-type catalytic step 2 spliceosome"/>
    <property type="evidence" value="ECO:0007669"/>
    <property type="project" value="TreeGrafter"/>
</dbReference>
<dbReference type="Gene3D" id="3.30.70.240">
    <property type="match status" value="1"/>
</dbReference>
<comment type="caution">
    <text evidence="9">The sequence shown here is derived from an EMBL/GenBank/DDBJ whole genome shotgun (WGS) entry which is preliminary data.</text>
</comment>
<dbReference type="InterPro" id="IPR031950">
    <property type="entry name" value="EFTUD2_N"/>
</dbReference>
<dbReference type="Pfam" id="PF00679">
    <property type="entry name" value="EFG_C"/>
    <property type="match status" value="1"/>
</dbReference>
<keyword evidence="3" id="KW-0547">Nucleotide-binding</keyword>
<keyword evidence="5" id="KW-0508">mRNA splicing</keyword>
<dbReference type="GO" id="GO:0003924">
    <property type="term" value="F:GTPase activity"/>
    <property type="evidence" value="ECO:0007669"/>
    <property type="project" value="InterPro"/>
</dbReference>
<dbReference type="Proteomes" id="UP000324585">
    <property type="component" value="Unassembled WGS sequence"/>
</dbReference>
<evidence type="ECO:0000256" key="2">
    <source>
        <dbReference type="ARBA" id="ARBA00022664"/>
    </source>
</evidence>
<evidence type="ECO:0000313" key="9">
    <source>
        <dbReference type="EMBL" id="KAA8493259.1"/>
    </source>
</evidence>
<keyword evidence="9" id="KW-0687">Ribonucleoprotein</keyword>
<dbReference type="Pfam" id="PF16004">
    <property type="entry name" value="EFTUD2"/>
    <property type="match status" value="1"/>
</dbReference>
<keyword evidence="2" id="KW-0507">mRNA processing</keyword>
<dbReference type="Gene3D" id="3.40.50.300">
    <property type="entry name" value="P-loop containing nucleotide triphosphate hydrolases"/>
    <property type="match status" value="1"/>
</dbReference>
<dbReference type="OrthoDB" id="364892at2759"/>
<feature type="region of interest" description="Disordered" evidence="7">
    <location>
        <begin position="25"/>
        <end position="67"/>
    </location>
</feature>
<feature type="compositionally biased region" description="Low complexity" evidence="7">
    <location>
        <begin position="353"/>
        <end position="371"/>
    </location>
</feature>
<reference evidence="10" key="1">
    <citation type="journal article" date="2019" name="Nat. Commun.">
        <title>Expansion of phycobilisome linker gene families in mesophilic red algae.</title>
        <authorList>
            <person name="Lee J."/>
            <person name="Kim D."/>
            <person name="Bhattacharya D."/>
            <person name="Yoon H.S."/>
        </authorList>
    </citation>
    <scope>NUCLEOTIDE SEQUENCE [LARGE SCALE GENOMIC DNA]</scope>
    <source>
        <strain evidence="10">CCMP 1328</strain>
    </source>
</reference>
<dbReference type="SMART" id="SM00838">
    <property type="entry name" value="EFG_C"/>
    <property type="match status" value="1"/>
</dbReference>
<evidence type="ECO:0000259" key="8">
    <source>
        <dbReference type="PROSITE" id="PS51722"/>
    </source>
</evidence>
<dbReference type="NCBIfam" id="TIGR00231">
    <property type="entry name" value="small_GTP"/>
    <property type="match status" value="1"/>
</dbReference>
<evidence type="ECO:0000313" key="10">
    <source>
        <dbReference type="Proteomes" id="UP000324585"/>
    </source>
</evidence>
<dbReference type="EMBL" id="VRMN01000007">
    <property type="protein sequence ID" value="KAA8493259.1"/>
    <property type="molecule type" value="Genomic_DNA"/>
</dbReference>
<dbReference type="OMA" id="THRMTTF"/>
<dbReference type="InterPro" id="IPR005517">
    <property type="entry name" value="Transl_elong_EFG/EF2_IV"/>
</dbReference>
<feature type="domain" description="Tr-type G" evidence="8">
    <location>
        <begin position="167"/>
        <end position="415"/>
    </location>
</feature>
<protein>
    <submittedName>
        <fullName evidence="9">U5 small nuclear ribonucleoprotein component protein</fullName>
    </submittedName>
</protein>
<dbReference type="InterPro" id="IPR000795">
    <property type="entry name" value="T_Tr_GTP-bd_dom"/>
</dbReference>
<name>A0A5J4YP92_PORPP</name>
<dbReference type="CDD" id="cd01681">
    <property type="entry name" value="aeEF2_snRNP_like_IV"/>
    <property type="match status" value="1"/>
</dbReference>
<keyword evidence="4" id="KW-0342">GTP-binding</keyword>
<sequence>MDDGGFVHDEQDELFDEFGNLIVHAAHDEHDEGDDLDAEQDEADEDRDDELLDELLASGRPDPQGQPLVIETAPRLSVQHTASTSSALAVSVLPQDRPRFPSASEIYGPDVEIVVGDEDTQRIEDAILPPERELNDAHVVRLDQTSGHPDMLESRAYLISGLLPTGKRVRSVAIAGHLHHGKTSLMDMLMENTHCGSADQFNKYTDARADEQERGMSVRSCLVTLLMTGLFASPKAPSSSGHSSCERAVALQLIDTPGHPDFHDHVLTSMDMCDGVLLVVDVVEGVMCGTELVIASACARGLPMTLLINKIDRLALEMRLPPQDAYLKILAVLRDVNQVVKSTWIKLGCGSASRTDSQTGSTGSRSGGARRPSLKQMLFHPVRGNVCFGSTQQGWTFSLLEFAYMYMNETDNRRKFSGSPFGLAKLLWGDVFYDARAGQFVSGPAAAKSLGDNVSRSFVEFVLNPIYNMYVVCAESSTGKQVAERLSSAGLFQSGPGRVKSARQLEKRLAVEHVAKPAEMIRHVLRAFFCNLNTTKPARGLVGMLSRFVPAATSSAARAAAIERYTGAQNGRLCALLGGNIGTWENNREFVFAHVGMMVEYAPSSESGSGDGRLVAVCRVYLGVLTRGMSLWALGEGFSGHASAAEQDATRVSVQNIYVPCGRYLIKTSHAYPGQIVFLDGLEHAAERGGMTLTSSLRIGEEEEPVHAFLSVARTMHSSTATRPTMRVPLEPMRPSDLPGMVQALRKCSLLYPALQIVVEESGEHAVLGTGELFLDCVLHDLRHVFTDAGFELRLCDPSVCFRESVRSDSALPCFATTHNTLNRVTMIAAPLGNELTEAFGRGAFEALVDGGGSTDVRKEEQRRQQERIQVEFGWDRLAAESVWTFGPDLWQGPNCLLNEVVPGTLGAANVELLLESKGAIVQGFQWSVREGPLCDEPVHGVSVKLIDVVLAPEARHRLGAQLIPASRRSAHSAMMAASPCLLEPIYRVQILCFEAAIRAVKVLLSRRRGRVVHQRPKPGTMFYVIEATLPVMDSMGFETDVRSVASGNLQSFHMFDHWQAMRGDPLDASVVVSHSLVPAAELELAKECMVKTRRRKGLGERSVASYFEDALWSEISDLMTH</sequence>
<dbReference type="InterPro" id="IPR005225">
    <property type="entry name" value="Small_GTP-bd"/>
</dbReference>
<dbReference type="InterPro" id="IPR009000">
    <property type="entry name" value="Transl_B-barrel_sf"/>
</dbReference>
<dbReference type="GO" id="GO:0046540">
    <property type="term" value="C:U4/U6 x U5 tri-snRNP complex"/>
    <property type="evidence" value="ECO:0007669"/>
    <property type="project" value="TreeGrafter"/>
</dbReference>
<keyword evidence="6" id="KW-0539">Nucleus</keyword>
<evidence type="ECO:0000256" key="1">
    <source>
        <dbReference type="ARBA" id="ARBA00004123"/>
    </source>
</evidence>